<dbReference type="GO" id="GO:0009986">
    <property type="term" value="C:cell surface"/>
    <property type="evidence" value="ECO:0007669"/>
    <property type="project" value="TreeGrafter"/>
</dbReference>
<dbReference type="Pfam" id="PF01153">
    <property type="entry name" value="Glypican"/>
    <property type="match status" value="1"/>
</dbReference>
<keyword evidence="8" id="KW-0325">Glycoprotein</keyword>
<evidence type="ECO:0000256" key="2">
    <source>
        <dbReference type="ARBA" id="ARBA00010260"/>
    </source>
</evidence>
<accession>A0AAV7J4P9</accession>
<keyword evidence="14" id="KW-1185">Reference proteome</keyword>
<keyword evidence="3" id="KW-1003">Cell membrane</keyword>
<dbReference type="InterPro" id="IPR001863">
    <property type="entry name" value="Glypican"/>
</dbReference>
<dbReference type="GO" id="GO:0005576">
    <property type="term" value="C:extracellular region"/>
    <property type="evidence" value="ECO:0007669"/>
    <property type="project" value="TreeGrafter"/>
</dbReference>
<dbReference type="PANTHER" id="PTHR10822">
    <property type="entry name" value="GLYPICAN"/>
    <property type="match status" value="1"/>
</dbReference>
<evidence type="ECO:0000256" key="5">
    <source>
        <dbReference type="ARBA" id="ARBA00022729"/>
    </source>
</evidence>
<evidence type="ECO:0000313" key="13">
    <source>
        <dbReference type="EMBL" id="KAH0564686.1"/>
    </source>
</evidence>
<evidence type="ECO:0000256" key="4">
    <source>
        <dbReference type="ARBA" id="ARBA00022622"/>
    </source>
</evidence>
<sequence length="261" mass="29276">MSLLSRPSIKALYQAMVEYVSPSNTPDTLQQPLSRDMLQERFTEFFTRLFPIAYHRAVNPHQVDFTDKFKDCLYKAMDEIQPFGDIPKQISKSVSKSLEATRVLVQALTLGKTVLDRTDSVLFYATTPQQVSCYEALLRMTYCPKCSGYGSSIRPCGGLCTNVMRGCLTEPASELDLAWSGYVETVERLVIAVDGRTDPLGLNAERAIRQLDTRISDAIMYAMENGPALEEKYPVGYTEYRKFAVPRGTRIGDAECRYVGG</sequence>
<comment type="function">
    <text evidence="12">Cell surface proteoglycan.</text>
</comment>
<dbReference type="AlphaFoldDB" id="A0AAV7J4P9"/>
<evidence type="ECO:0000256" key="8">
    <source>
        <dbReference type="ARBA" id="ARBA00023180"/>
    </source>
</evidence>
<keyword evidence="7 12" id="KW-0472">Membrane</keyword>
<organism evidence="13 14">
    <name type="scientific">Cotesia glomerata</name>
    <name type="common">Lepidopteran parasitic wasp</name>
    <name type="synonym">Apanteles glomeratus</name>
    <dbReference type="NCBI Taxonomy" id="32391"/>
    <lineage>
        <taxon>Eukaryota</taxon>
        <taxon>Metazoa</taxon>
        <taxon>Ecdysozoa</taxon>
        <taxon>Arthropoda</taxon>
        <taxon>Hexapoda</taxon>
        <taxon>Insecta</taxon>
        <taxon>Pterygota</taxon>
        <taxon>Neoptera</taxon>
        <taxon>Endopterygota</taxon>
        <taxon>Hymenoptera</taxon>
        <taxon>Apocrita</taxon>
        <taxon>Ichneumonoidea</taxon>
        <taxon>Braconidae</taxon>
        <taxon>Microgastrinae</taxon>
        <taxon>Cotesia</taxon>
    </lineage>
</organism>
<dbReference type="GO" id="GO:0005886">
    <property type="term" value="C:plasma membrane"/>
    <property type="evidence" value="ECO:0007669"/>
    <property type="project" value="UniProtKB-SubCell"/>
</dbReference>
<evidence type="ECO:0000256" key="7">
    <source>
        <dbReference type="ARBA" id="ARBA00023136"/>
    </source>
</evidence>
<keyword evidence="9 12" id="KW-0357">Heparan sulfate</keyword>
<evidence type="ECO:0000256" key="6">
    <source>
        <dbReference type="ARBA" id="ARBA00022974"/>
    </source>
</evidence>
<evidence type="ECO:0000313" key="14">
    <source>
        <dbReference type="Proteomes" id="UP000826195"/>
    </source>
</evidence>
<dbReference type="PANTHER" id="PTHR10822:SF29">
    <property type="entry name" value="DIVISION ABNORMALLY DELAYED PROTEIN"/>
    <property type="match status" value="1"/>
</dbReference>
<dbReference type="GO" id="GO:1905475">
    <property type="term" value="P:regulation of protein localization to membrane"/>
    <property type="evidence" value="ECO:0007669"/>
    <property type="project" value="TreeGrafter"/>
</dbReference>
<keyword evidence="5" id="KW-0732">Signal</keyword>
<evidence type="ECO:0000256" key="3">
    <source>
        <dbReference type="ARBA" id="ARBA00022475"/>
    </source>
</evidence>
<evidence type="ECO:0000256" key="12">
    <source>
        <dbReference type="RuleBase" id="RU003519"/>
    </source>
</evidence>
<gene>
    <name evidence="13" type="ORF">KQX54_013445</name>
</gene>
<evidence type="ECO:0000256" key="11">
    <source>
        <dbReference type="RuleBase" id="RU003518"/>
    </source>
</evidence>
<evidence type="ECO:0000256" key="9">
    <source>
        <dbReference type="ARBA" id="ARBA00023207"/>
    </source>
</evidence>
<comment type="subcellular location">
    <subcellularLocation>
        <location evidence="1 12">Cell membrane</location>
        <topology evidence="1 12">Lipid-anchor</topology>
        <topology evidence="1 12">GPI-anchor</topology>
    </subcellularLocation>
</comment>
<dbReference type="GO" id="GO:0090263">
    <property type="term" value="P:positive regulation of canonical Wnt signaling pathway"/>
    <property type="evidence" value="ECO:0007669"/>
    <property type="project" value="TreeGrafter"/>
</dbReference>
<keyword evidence="6 12" id="KW-0654">Proteoglycan</keyword>
<proteinExistence type="inferred from homology"/>
<protein>
    <submittedName>
        <fullName evidence="13">Uncharacterized protein</fullName>
    </submittedName>
</protein>
<name>A0AAV7J4P9_COTGL</name>
<reference evidence="13 14" key="1">
    <citation type="journal article" date="2021" name="J. Hered.">
        <title>A chromosome-level genome assembly of the parasitoid wasp, Cotesia glomerata (Hymenoptera: Braconidae).</title>
        <authorList>
            <person name="Pinto B.J."/>
            <person name="Weis J.J."/>
            <person name="Gamble T."/>
            <person name="Ode P.J."/>
            <person name="Paul R."/>
            <person name="Zaspel J.M."/>
        </authorList>
    </citation>
    <scope>NUCLEOTIDE SEQUENCE [LARGE SCALE GENOMIC DNA]</scope>
    <source>
        <strain evidence="13">CgM1</strain>
    </source>
</reference>
<evidence type="ECO:0000256" key="1">
    <source>
        <dbReference type="ARBA" id="ARBA00004609"/>
    </source>
</evidence>
<dbReference type="GO" id="GO:0098552">
    <property type="term" value="C:side of membrane"/>
    <property type="evidence" value="ECO:0007669"/>
    <property type="project" value="UniProtKB-KW"/>
</dbReference>
<comment type="similarity">
    <text evidence="2 11">Belongs to the glypican family.</text>
</comment>
<keyword evidence="10 12" id="KW-0449">Lipoprotein</keyword>
<keyword evidence="4 12" id="KW-0336">GPI-anchor</keyword>
<dbReference type="GO" id="GO:0016477">
    <property type="term" value="P:cell migration"/>
    <property type="evidence" value="ECO:0007669"/>
    <property type="project" value="TreeGrafter"/>
</dbReference>
<dbReference type="Proteomes" id="UP000826195">
    <property type="component" value="Unassembled WGS sequence"/>
</dbReference>
<evidence type="ECO:0000256" key="10">
    <source>
        <dbReference type="ARBA" id="ARBA00023288"/>
    </source>
</evidence>
<dbReference type="EMBL" id="JAHXZJ010000002">
    <property type="protein sequence ID" value="KAH0564686.1"/>
    <property type="molecule type" value="Genomic_DNA"/>
</dbReference>
<comment type="caution">
    <text evidence="13">The sequence shown here is derived from an EMBL/GenBank/DDBJ whole genome shotgun (WGS) entry which is preliminary data.</text>
</comment>